<reference evidence="3" key="1">
    <citation type="journal article" date="2020" name="Stud. Mycol.">
        <title>101 Dothideomycetes genomes: a test case for predicting lifestyles and emergence of pathogens.</title>
        <authorList>
            <person name="Haridas S."/>
            <person name="Albert R."/>
            <person name="Binder M."/>
            <person name="Bloem J."/>
            <person name="Labutti K."/>
            <person name="Salamov A."/>
            <person name="Andreopoulos B."/>
            <person name="Baker S."/>
            <person name="Barry K."/>
            <person name="Bills G."/>
            <person name="Bluhm B."/>
            <person name="Cannon C."/>
            <person name="Castanera R."/>
            <person name="Culley D."/>
            <person name="Daum C."/>
            <person name="Ezra D."/>
            <person name="Gonzalez J."/>
            <person name="Henrissat B."/>
            <person name="Kuo A."/>
            <person name="Liang C."/>
            <person name="Lipzen A."/>
            <person name="Lutzoni F."/>
            <person name="Magnuson J."/>
            <person name="Mondo S."/>
            <person name="Nolan M."/>
            <person name="Ohm R."/>
            <person name="Pangilinan J."/>
            <person name="Park H.-J."/>
            <person name="Ramirez L."/>
            <person name="Alfaro M."/>
            <person name="Sun H."/>
            <person name="Tritt A."/>
            <person name="Yoshinaga Y."/>
            <person name="Zwiers L.-H."/>
            <person name="Turgeon B."/>
            <person name="Goodwin S."/>
            <person name="Spatafora J."/>
            <person name="Crous P."/>
            <person name="Grigoriev I."/>
        </authorList>
    </citation>
    <scope>NUCLEOTIDE SEQUENCE</scope>
    <source>
        <strain evidence="3">CBS 113979</strain>
    </source>
</reference>
<dbReference type="EMBL" id="ML977167">
    <property type="protein sequence ID" value="KAF1984584.1"/>
    <property type="molecule type" value="Genomic_DNA"/>
</dbReference>
<name>A0A6G1GUV9_9PEZI</name>
<keyword evidence="1" id="KW-0812">Transmembrane</keyword>
<feature type="signal peptide" evidence="2">
    <location>
        <begin position="1"/>
        <end position="16"/>
    </location>
</feature>
<proteinExistence type="predicted"/>
<evidence type="ECO:0000256" key="1">
    <source>
        <dbReference type="SAM" id="Phobius"/>
    </source>
</evidence>
<gene>
    <name evidence="3" type="ORF">K402DRAFT_395605</name>
</gene>
<feature type="chain" id="PRO_5026200785" evidence="2">
    <location>
        <begin position="17"/>
        <end position="69"/>
    </location>
</feature>
<keyword evidence="4" id="KW-1185">Reference proteome</keyword>
<evidence type="ECO:0000313" key="4">
    <source>
        <dbReference type="Proteomes" id="UP000800041"/>
    </source>
</evidence>
<evidence type="ECO:0000256" key="2">
    <source>
        <dbReference type="SAM" id="SignalP"/>
    </source>
</evidence>
<keyword evidence="1" id="KW-1133">Transmembrane helix</keyword>
<protein>
    <submittedName>
        <fullName evidence="3">Uncharacterized protein</fullName>
    </submittedName>
</protein>
<dbReference type="Proteomes" id="UP000800041">
    <property type="component" value="Unassembled WGS sequence"/>
</dbReference>
<evidence type="ECO:0000313" key="3">
    <source>
        <dbReference type="EMBL" id="KAF1984584.1"/>
    </source>
</evidence>
<keyword evidence="2" id="KW-0732">Signal</keyword>
<organism evidence="3 4">
    <name type="scientific">Aulographum hederae CBS 113979</name>
    <dbReference type="NCBI Taxonomy" id="1176131"/>
    <lineage>
        <taxon>Eukaryota</taxon>
        <taxon>Fungi</taxon>
        <taxon>Dikarya</taxon>
        <taxon>Ascomycota</taxon>
        <taxon>Pezizomycotina</taxon>
        <taxon>Dothideomycetes</taxon>
        <taxon>Pleosporomycetidae</taxon>
        <taxon>Aulographales</taxon>
        <taxon>Aulographaceae</taxon>
    </lineage>
</organism>
<sequence length="69" mass="6399">MQFTLILAALATSAAAALNGTGTYPSGTGAPTGAPTGSPVPFPGAASSNMMISGSAFGLVAAGALAMAL</sequence>
<keyword evidence="1" id="KW-0472">Membrane</keyword>
<accession>A0A6G1GUV9</accession>
<dbReference type="AlphaFoldDB" id="A0A6G1GUV9"/>
<feature type="transmembrane region" description="Helical" evidence="1">
    <location>
        <begin position="50"/>
        <end position="68"/>
    </location>
</feature>